<protein>
    <submittedName>
        <fullName evidence="1">Uncharacterized protein</fullName>
    </submittedName>
</protein>
<sequence length="63" mass="7198">MTSNTRDIELHLQKQTSFQYTPISLVVILVLVSGAKQAVETTQDQECEVELVVKYINEVKNKF</sequence>
<evidence type="ECO:0000313" key="2">
    <source>
        <dbReference type="Proteomes" id="UP000654345"/>
    </source>
</evidence>
<keyword evidence="2" id="KW-1185">Reference proteome</keyword>
<dbReference type="Proteomes" id="UP000654345">
    <property type="component" value="Unassembled WGS sequence"/>
</dbReference>
<name>A0ABQ3UWA9_9CHLR</name>
<comment type="caution">
    <text evidence="1">The sequence shown here is derived from an EMBL/GenBank/DDBJ whole genome shotgun (WGS) entry which is preliminary data.</text>
</comment>
<organism evidence="1 2">
    <name type="scientific">Ktedonobacter robiniae</name>
    <dbReference type="NCBI Taxonomy" id="2778365"/>
    <lineage>
        <taxon>Bacteria</taxon>
        <taxon>Bacillati</taxon>
        <taxon>Chloroflexota</taxon>
        <taxon>Ktedonobacteria</taxon>
        <taxon>Ktedonobacterales</taxon>
        <taxon>Ktedonobacteraceae</taxon>
        <taxon>Ktedonobacter</taxon>
    </lineage>
</organism>
<dbReference type="EMBL" id="BNJG01000002">
    <property type="protein sequence ID" value="GHO57116.1"/>
    <property type="molecule type" value="Genomic_DNA"/>
</dbReference>
<proteinExistence type="predicted"/>
<gene>
    <name evidence="1" type="ORF">KSB_55910</name>
</gene>
<reference evidence="1 2" key="1">
    <citation type="journal article" date="2021" name="Int. J. Syst. Evol. Microbiol.">
        <title>Reticulibacter mediterranei gen. nov., sp. nov., within the new family Reticulibacteraceae fam. nov., and Ktedonospora formicarum gen. nov., sp. nov., Ktedonobacter robiniae sp. nov., Dictyobacter formicarum sp. nov. and Dictyobacter arantiisoli sp. nov., belonging to the class Ktedonobacteria.</title>
        <authorList>
            <person name="Yabe S."/>
            <person name="Zheng Y."/>
            <person name="Wang C.M."/>
            <person name="Sakai Y."/>
            <person name="Abe K."/>
            <person name="Yokota A."/>
            <person name="Donadio S."/>
            <person name="Cavaletti L."/>
            <person name="Monciardini P."/>
        </authorList>
    </citation>
    <scope>NUCLEOTIDE SEQUENCE [LARGE SCALE GENOMIC DNA]</scope>
    <source>
        <strain evidence="1 2">SOSP1-30</strain>
    </source>
</reference>
<evidence type="ECO:0000313" key="1">
    <source>
        <dbReference type="EMBL" id="GHO57116.1"/>
    </source>
</evidence>
<accession>A0ABQ3UWA9</accession>